<keyword evidence="4" id="KW-1185">Reference proteome</keyword>
<comment type="caution">
    <text evidence="3">The sequence shown here is derived from an EMBL/GenBank/DDBJ whole genome shotgun (WGS) entry which is preliminary data.</text>
</comment>
<evidence type="ECO:0000313" key="4">
    <source>
        <dbReference type="Proteomes" id="UP000077051"/>
    </source>
</evidence>
<dbReference type="Proteomes" id="UP000077051">
    <property type="component" value="Unassembled WGS sequence"/>
</dbReference>
<gene>
    <name evidence="3" type="ORF">MUCCIDRAFT_83636</name>
</gene>
<keyword evidence="2" id="KW-0472">Membrane</keyword>
<sequence>MCLKFAVLCIYLSIKRQFTRKSFLLIYTDLSQRRIVKSVAANGSNAIVKHQEVHKLCGEFWTFCLPLSNTTWIQNNEYQFVWNKNHSFFMNNVWHDPVEPLSDPTSFKLNADASNTAYVSIQVVQTPPKFVVVSKEHFPERWKIALIVVAIVVVIIALCIIIWLYKNMQKEKKKAAKAKADAEASPQSTPNNNMNSKMHSSILSTPDALMIADTFRQVMSTSDIDKHRNQVGEDLLKRQLESEGTSVSEVERRTSSTKQKAGYHY</sequence>
<keyword evidence="2" id="KW-0812">Transmembrane</keyword>
<keyword evidence="2" id="KW-1133">Transmembrane helix</keyword>
<protein>
    <submittedName>
        <fullName evidence="3">Uncharacterized protein</fullName>
    </submittedName>
</protein>
<organism evidence="3 4">
    <name type="scientific">Mucor lusitanicus CBS 277.49</name>
    <dbReference type="NCBI Taxonomy" id="747725"/>
    <lineage>
        <taxon>Eukaryota</taxon>
        <taxon>Fungi</taxon>
        <taxon>Fungi incertae sedis</taxon>
        <taxon>Mucoromycota</taxon>
        <taxon>Mucoromycotina</taxon>
        <taxon>Mucoromycetes</taxon>
        <taxon>Mucorales</taxon>
        <taxon>Mucorineae</taxon>
        <taxon>Mucoraceae</taxon>
        <taxon>Mucor</taxon>
    </lineage>
</organism>
<dbReference type="VEuPathDB" id="FungiDB:MUCCIDRAFT_83636"/>
<feature type="region of interest" description="Disordered" evidence="1">
    <location>
        <begin position="177"/>
        <end position="199"/>
    </location>
</feature>
<proteinExistence type="predicted"/>
<evidence type="ECO:0000313" key="3">
    <source>
        <dbReference type="EMBL" id="OAC99988.1"/>
    </source>
</evidence>
<evidence type="ECO:0000256" key="2">
    <source>
        <dbReference type="SAM" id="Phobius"/>
    </source>
</evidence>
<feature type="region of interest" description="Disordered" evidence="1">
    <location>
        <begin position="236"/>
        <end position="265"/>
    </location>
</feature>
<dbReference type="OrthoDB" id="2283084at2759"/>
<dbReference type="STRING" id="747725.A0A168II89"/>
<evidence type="ECO:0000256" key="1">
    <source>
        <dbReference type="SAM" id="MobiDB-lite"/>
    </source>
</evidence>
<accession>A0A168II89</accession>
<feature type="compositionally biased region" description="Polar residues" evidence="1">
    <location>
        <begin position="185"/>
        <end position="199"/>
    </location>
</feature>
<dbReference type="EMBL" id="AMYB01000007">
    <property type="protein sequence ID" value="OAC99988.1"/>
    <property type="molecule type" value="Genomic_DNA"/>
</dbReference>
<dbReference type="AlphaFoldDB" id="A0A168II89"/>
<name>A0A168II89_MUCCL</name>
<feature type="transmembrane region" description="Helical" evidence="2">
    <location>
        <begin position="144"/>
        <end position="165"/>
    </location>
</feature>
<reference evidence="3 4" key="1">
    <citation type="submission" date="2015-06" db="EMBL/GenBank/DDBJ databases">
        <title>Expansion of signal transduction pathways in fungi by whole-genome duplication.</title>
        <authorList>
            <consortium name="DOE Joint Genome Institute"/>
            <person name="Corrochano L.M."/>
            <person name="Kuo A."/>
            <person name="Marcet-Houben M."/>
            <person name="Polaino S."/>
            <person name="Salamov A."/>
            <person name="Villalobos J.M."/>
            <person name="Alvarez M.I."/>
            <person name="Avalos J."/>
            <person name="Benito E.P."/>
            <person name="Benoit I."/>
            <person name="Burger G."/>
            <person name="Camino L.P."/>
            <person name="Canovas D."/>
            <person name="Cerda-Olmedo E."/>
            <person name="Cheng J.-F."/>
            <person name="Dominguez A."/>
            <person name="Elias M."/>
            <person name="Eslava A.P."/>
            <person name="Glaser F."/>
            <person name="Grimwood J."/>
            <person name="Gutierrez G."/>
            <person name="Heitman J."/>
            <person name="Henrissat B."/>
            <person name="Iturriaga E.A."/>
            <person name="Lang B.F."/>
            <person name="Lavin J.L."/>
            <person name="Lee S."/>
            <person name="Li W."/>
            <person name="Lindquist E."/>
            <person name="Lopez-Garcia S."/>
            <person name="Luque E.M."/>
            <person name="Marcos A.T."/>
            <person name="Martin J."/>
            <person name="Mccluskey K."/>
            <person name="Medina H.R."/>
            <person name="Miralles-Duran A."/>
            <person name="Miyazaki A."/>
            <person name="Munoz-Torres E."/>
            <person name="Oguiza J.A."/>
            <person name="Ohm R."/>
            <person name="Olmedo M."/>
            <person name="Orejas M."/>
            <person name="Ortiz-Castellanos L."/>
            <person name="Pisabarro A.G."/>
            <person name="Rodriguez-Romero J."/>
            <person name="Ruiz-Herrera J."/>
            <person name="Ruiz-Vazquez R."/>
            <person name="Sanz C."/>
            <person name="Schackwitz W."/>
            <person name="Schmutz J."/>
            <person name="Shahriari M."/>
            <person name="Shelest E."/>
            <person name="Silva-Franco F."/>
            <person name="Soanes D."/>
            <person name="Syed K."/>
            <person name="Tagua V.G."/>
            <person name="Talbot N.J."/>
            <person name="Thon M."/>
            <person name="De Vries R.P."/>
            <person name="Wiebenga A."/>
            <person name="Yadav J.S."/>
            <person name="Braun E.L."/>
            <person name="Baker S."/>
            <person name="Garre V."/>
            <person name="Horwitz B."/>
            <person name="Torres-Martinez S."/>
            <person name="Idnurm A."/>
            <person name="Herrera-Estrella A."/>
            <person name="Gabaldon T."/>
            <person name="Grigoriev I.V."/>
        </authorList>
    </citation>
    <scope>NUCLEOTIDE SEQUENCE [LARGE SCALE GENOMIC DNA]</scope>
    <source>
        <strain evidence="3 4">CBS 277.49</strain>
    </source>
</reference>